<organism evidence="2 3">
    <name type="scientific">Hyphomicrobium album</name>
    <dbReference type="NCBI Taxonomy" id="2665159"/>
    <lineage>
        <taxon>Bacteria</taxon>
        <taxon>Pseudomonadati</taxon>
        <taxon>Pseudomonadota</taxon>
        <taxon>Alphaproteobacteria</taxon>
        <taxon>Hyphomicrobiales</taxon>
        <taxon>Hyphomicrobiaceae</taxon>
        <taxon>Hyphomicrobium</taxon>
    </lineage>
</organism>
<dbReference type="EMBL" id="WMBQ01000001">
    <property type="protein sequence ID" value="MTD93385.1"/>
    <property type="molecule type" value="Genomic_DNA"/>
</dbReference>
<dbReference type="Proteomes" id="UP000440694">
    <property type="component" value="Unassembled WGS sequence"/>
</dbReference>
<gene>
    <name evidence="2" type="ORF">GIW81_03425</name>
</gene>
<feature type="transmembrane region" description="Helical" evidence="1">
    <location>
        <begin position="57"/>
        <end position="75"/>
    </location>
</feature>
<dbReference type="AlphaFoldDB" id="A0A6I3KD57"/>
<feature type="transmembrane region" description="Helical" evidence="1">
    <location>
        <begin position="120"/>
        <end position="136"/>
    </location>
</feature>
<name>A0A6I3KD57_9HYPH</name>
<keyword evidence="1" id="KW-0472">Membrane</keyword>
<dbReference type="RefSeq" id="WP_154737929.1">
    <property type="nucleotide sequence ID" value="NZ_WMBQ01000001.1"/>
</dbReference>
<comment type="caution">
    <text evidence="2">The sequence shown here is derived from an EMBL/GenBank/DDBJ whole genome shotgun (WGS) entry which is preliminary data.</text>
</comment>
<feature type="transmembrane region" description="Helical" evidence="1">
    <location>
        <begin position="81"/>
        <end position="99"/>
    </location>
</feature>
<feature type="transmembrane region" description="Helical" evidence="1">
    <location>
        <begin position="148"/>
        <end position="166"/>
    </location>
</feature>
<evidence type="ECO:0000256" key="1">
    <source>
        <dbReference type="SAM" id="Phobius"/>
    </source>
</evidence>
<sequence length="305" mass="33162">MHETVELTDIVLRVIGAFYAFAGFVATRAAMMSRLLDQAIAAISLQKPKPAETAQSAWLLVTAAIVLAGGVFLLAGMQLAAWTFVVSALGQAAYIYVLAPRYFDREDPPDAQGRQHTTNAFVIYTAAMAFILWAAYRGRLVGIGEVSTPALVAVGGALLLYAGYVAKALWWRPRQTSSGISAFTDAPDAGPMLPPHESKRIKVMADYQCDPLWALDEERYGCFAPEMIDVSPELSADLNAWAVAFDTSLNLDDPATGNWSDAQYAAHAAEGRRLAGRLKRERPDLMVYVMEPDIGVVDIHPDEPI</sequence>
<feature type="transmembrane region" description="Helical" evidence="1">
    <location>
        <begin position="12"/>
        <end position="36"/>
    </location>
</feature>
<proteinExistence type="predicted"/>
<accession>A0A6I3KD57</accession>
<reference evidence="2 3" key="1">
    <citation type="submission" date="2019-11" db="EMBL/GenBank/DDBJ databases">
        <title>Identification of a novel strain.</title>
        <authorList>
            <person name="Xu Q."/>
            <person name="Wang G."/>
        </authorList>
    </citation>
    <scope>NUCLEOTIDE SEQUENCE [LARGE SCALE GENOMIC DNA]</scope>
    <source>
        <strain evidence="3">xq</strain>
    </source>
</reference>
<evidence type="ECO:0000313" key="2">
    <source>
        <dbReference type="EMBL" id="MTD93385.1"/>
    </source>
</evidence>
<keyword evidence="3" id="KW-1185">Reference proteome</keyword>
<keyword evidence="1" id="KW-1133">Transmembrane helix</keyword>
<evidence type="ECO:0000313" key="3">
    <source>
        <dbReference type="Proteomes" id="UP000440694"/>
    </source>
</evidence>
<keyword evidence="1" id="KW-0812">Transmembrane</keyword>
<protein>
    <submittedName>
        <fullName evidence="2">Uncharacterized protein</fullName>
    </submittedName>
</protein>